<reference evidence="4" key="1">
    <citation type="journal article" date="2019" name="Int. J. Syst. Evol. Microbiol.">
        <title>The Global Catalogue of Microorganisms (GCM) 10K type strain sequencing project: providing services to taxonomists for standard genome sequencing and annotation.</title>
        <authorList>
            <consortium name="The Broad Institute Genomics Platform"/>
            <consortium name="The Broad Institute Genome Sequencing Center for Infectious Disease"/>
            <person name="Wu L."/>
            <person name="Ma J."/>
        </authorList>
    </citation>
    <scope>NUCLEOTIDE SEQUENCE [LARGE SCALE GENOMIC DNA]</scope>
    <source>
        <strain evidence="4">JCM 17551</strain>
    </source>
</reference>
<accession>A0ABP7ME43</accession>
<keyword evidence="1" id="KW-0812">Transmembrane</keyword>
<feature type="chain" id="PRO_5046498039" description="DUF2157 domain-containing protein" evidence="2">
    <location>
        <begin position="21"/>
        <end position="405"/>
    </location>
</feature>
<organism evidence="3 4">
    <name type="scientific">Litoribacillus peritrichatus</name>
    <dbReference type="NCBI Taxonomy" id="718191"/>
    <lineage>
        <taxon>Bacteria</taxon>
        <taxon>Pseudomonadati</taxon>
        <taxon>Pseudomonadota</taxon>
        <taxon>Gammaproteobacteria</taxon>
        <taxon>Oceanospirillales</taxon>
        <taxon>Oceanospirillaceae</taxon>
        <taxon>Litoribacillus</taxon>
    </lineage>
</organism>
<keyword evidence="1" id="KW-1133">Transmembrane helix</keyword>
<dbReference type="EMBL" id="BAABBN010000004">
    <property type="protein sequence ID" value="GAA3921221.1"/>
    <property type="molecule type" value="Genomic_DNA"/>
</dbReference>
<feature type="transmembrane region" description="Helical" evidence="1">
    <location>
        <begin position="232"/>
        <end position="254"/>
    </location>
</feature>
<feature type="transmembrane region" description="Helical" evidence="1">
    <location>
        <begin position="209"/>
        <end position="226"/>
    </location>
</feature>
<feature type="transmembrane region" description="Helical" evidence="1">
    <location>
        <begin position="133"/>
        <end position="156"/>
    </location>
</feature>
<evidence type="ECO:0000256" key="1">
    <source>
        <dbReference type="SAM" id="Phobius"/>
    </source>
</evidence>
<keyword evidence="1" id="KW-0472">Membrane</keyword>
<feature type="transmembrane region" description="Helical" evidence="1">
    <location>
        <begin position="168"/>
        <end position="188"/>
    </location>
</feature>
<keyword evidence="4" id="KW-1185">Reference proteome</keyword>
<dbReference type="Proteomes" id="UP001501565">
    <property type="component" value="Unassembled WGS sequence"/>
</dbReference>
<name>A0ABP7ME43_9GAMM</name>
<gene>
    <name evidence="3" type="ORF">GCM10022277_16270</name>
</gene>
<feature type="transmembrane region" description="Helical" evidence="1">
    <location>
        <begin position="375"/>
        <end position="393"/>
    </location>
</feature>
<feature type="signal peptide" evidence="2">
    <location>
        <begin position="1"/>
        <end position="20"/>
    </location>
</feature>
<evidence type="ECO:0000313" key="3">
    <source>
        <dbReference type="EMBL" id="GAA3921221.1"/>
    </source>
</evidence>
<protein>
    <recommendedName>
        <fullName evidence="5">DUF2157 domain-containing protein</fullName>
    </recommendedName>
</protein>
<feature type="transmembrane region" description="Helical" evidence="1">
    <location>
        <begin position="350"/>
        <end position="368"/>
    </location>
</feature>
<feature type="transmembrane region" description="Helical" evidence="1">
    <location>
        <begin position="297"/>
        <end position="317"/>
    </location>
</feature>
<feature type="transmembrane region" description="Helical" evidence="1">
    <location>
        <begin position="100"/>
        <end position="121"/>
    </location>
</feature>
<sequence>MYFFSYIWLFLILISGSAYSDEIEVTNTVEVANSTSITAGSQPKERVTNDVGYESRIIVETIDKLVQDGFLTEENAQYAKEQYVTGASETSESAGKGITWSGYFSLTGAVKFLAVAFLLFAFRGIISNLVDTFFRIIMLVPTVVYQGCASIFAGVLTFAPQWIWPSEAFYLALTGSLLQLLVIGWVFVIYEKFGDALIKLLSLGMKPHVMAGVYLAIYFSVLAIMYQSSTFGVFAVASFVFATGFVIYQLAYGVALGVDDESYLPIVIYSNFLVLLIYGLITVTGVTVPYIEHFAFGIEYVCSLALSVCLLISALPWSKEDKGFNAACFLMVLSFALALIGAKLFELTTISAFMNTCFTLWILSWVGYWGTKGGFIVFSLIASVSLYGLALLLENHANYFVLGLF</sequence>
<keyword evidence="2" id="KW-0732">Signal</keyword>
<feature type="transmembrane region" description="Helical" evidence="1">
    <location>
        <begin position="266"/>
        <end position="291"/>
    </location>
</feature>
<evidence type="ECO:0000313" key="4">
    <source>
        <dbReference type="Proteomes" id="UP001501565"/>
    </source>
</evidence>
<dbReference type="RefSeq" id="WP_344797330.1">
    <property type="nucleotide sequence ID" value="NZ_BAABBN010000004.1"/>
</dbReference>
<comment type="caution">
    <text evidence="3">The sequence shown here is derived from an EMBL/GenBank/DDBJ whole genome shotgun (WGS) entry which is preliminary data.</text>
</comment>
<proteinExistence type="predicted"/>
<feature type="transmembrane region" description="Helical" evidence="1">
    <location>
        <begin position="324"/>
        <end position="344"/>
    </location>
</feature>
<evidence type="ECO:0008006" key="5">
    <source>
        <dbReference type="Google" id="ProtNLM"/>
    </source>
</evidence>
<evidence type="ECO:0000256" key="2">
    <source>
        <dbReference type="SAM" id="SignalP"/>
    </source>
</evidence>